<gene>
    <name evidence="1" type="ORF">Aiant_90240</name>
</gene>
<dbReference type="EMBL" id="AP023356">
    <property type="protein sequence ID" value="BCJ48367.1"/>
    <property type="molecule type" value="Genomic_DNA"/>
</dbReference>
<organism evidence="1 2">
    <name type="scientific">Actinoplanes ianthinogenes</name>
    <dbReference type="NCBI Taxonomy" id="122358"/>
    <lineage>
        <taxon>Bacteria</taxon>
        <taxon>Bacillati</taxon>
        <taxon>Actinomycetota</taxon>
        <taxon>Actinomycetes</taxon>
        <taxon>Micromonosporales</taxon>
        <taxon>Micromonosporaceae</taxon>
        <taxon>Actinoplanes</taxon>
    </lineage>
</organism>
<dbReference type="Proteomes" id="UP000676967">
    <property type="component" value="Chromosome"/>
</dbReference>
<protein>
    <submittedName>
        <fullName evidence="1">Uncharacterized protein</fullName>
    </submittedName>
</protein>
<dbReference type="RefSeq" id="WP_189335473.1">
    <property type="nucleotide sequence ID" value="NZ_AP023356.1"/>
</dbReference>
<proteinExistence type="predicted"/>
<accession>A0ABN6CT98</accession>
<name>A0ABN6CT98_9ACTN</name>
<evidence type="ECO:0000313" key="2">
    <source>
        <dbReference type="Proteomes" id="UP000676967"/>
    </source>
</evidence>
<evidence type="ECO:0000313" key="1">
    <source>
        <dbReference type="EMBL" id="BCJ48367.1"/>
    </source>
</evidence>
<sequence length="93" mass="9319">MDEPCATQLIGAQLTGTLAGQYGIVPGSGGAIGHLTGNGGVLEGAGVCAGDLGAQRQGPFQGRRRTGCVFHLFMHTCEGRGVNTAPFAASLFG</sequence>
<keyword evidence="2" id="KW-1185">Reference proteome</keyword>
<reference evidence="1 2" key="1">
    <citation type="submission" date="2020-08" db="EMBL/GenBank/DDBJ databases">
        <title>Whole genome shotgun sequence of Actinoplanes ianthinogenes NBRC 13996.</title>
        <authorList>
            <person name="Komaki H."/>
            <person name="Tamura T."/>
        </authorList>
    </citation>
    <scope>NUCLEOTIDE SEQUENCE [LARGE SCALE GENOMIC DNA]</scope>
    <source>
        <strain evidence="1 2">NBRC 13996</strain>
    </source>
</reference>